<protein>
    <submittedName>
        <fullName evidence="1">Uncharacterized protein</fullName>
    </submittedName>
</protein>
<evidence type="ECO:0000313" key="1">
    <source>
        <dbReference type="EnsemblMetazoa" id="ENSAATROPP006092"/>
    </source>
</evidence>
<name>A0AAG5D473_ANOAO</name>
<keyword evidence="2" id="KW-1185">Reference proteome</keyword>
<dbReference type="Proteomes" id="UP000075880">
    <property type="component" value="Unassembled WGS sequence"/>
</dbReference>
<reference evidence="1" key="1">
    <citation type="submission" date="2024-04" db="UniProtKB">
        <authorList>
            <consortium name="EnsemblMetazoa"/>
        </authorList>
    </citation>
    <scope>IDENTIFICATION</scope>
    <source>
        <strain evidence="1">EBRO</strain>
    </source>
</reference>
<sequence length="99" mass="10669">ITSEASRRAREAFCSPSAAITLARASRAASASAAIALWFTAPNDTYISTRSTLMPHASVASSNESCMLPEIVIRSLRISCRCRVPIVLRSVVWASSRVE</sequence>
<dbReference type="AlphaFoldDB" id="A0AAG5D473"/>
<organism evidence="1 2">
    <name type="scientific">Anopheles atroparvus</name>
    <name type="common">European mosquito</name>
    <dbReference type="NCBI Taxonomy" id="41427"/>
    <lineage>
        <taxon>Eukaryota</taxon>
        <taxon>Metazoa</taxon>
        <taxon>Ecdysozoa</taxon>
        <taxon>Arthropoda</taxon>
        <taxon>Hexapoda</taxon>
        <taxon>Insecta</taxon>
        <taxon>Pterygota</taxon>
        <taxon>Neoptera</taxon>
        <taxon>Endopterygota</taxon>
        <taxon>Diptera</taxon>
        <taxon>Nematocera</taxon>
        <taxon>Culicoidea</taxon>
        <taxon>Culicidae</taxon>
        <taxon>Anophelinae</taxon>
        <taxon>Anopheles</taxon>
    </lineage>
</organism>
<proteinExistence type="predicted"/>
<dbReference type="EnsemblMetazoa" id="ENSAATROPT006765">
    <property type="protein sequence ID" value="ENSAATROPP006092"/>
    <property type="gene ID" value="ENSAATROPG005506"/>
</dbReference>
<accession>A0AAG5D473</accession>
<evidence type="ECO:0000313" key="2">
    <source>
        <dbReference type="Proteomes" id="UP000075880"/>
    </source>
</evidence>